<dbReference type="AlphaFoldDB" id="A0A9P8T8C4"/>
<sequence>MVVVWSEEPRQRRQTAIADDLLDTEDNFYDLLRFVSRHFLGFGKYNSPAKEASQLVVKLKWEDFKLTTSHMNVFQERSADLRQCGLIYAIKLRYSWTLIWVKIHNSKFVEITQIDSKPREIAQLTERQLAEIKQHICVMLDIPGLDQLVYTFRYWMPVMEDENLSNDNLLVINLQQLLSGYQWHGFELKPENIEYEYQSLVNGLTELKRAYHKHLVEGSPEPVEVVEVAEKTPEPTKRGASEDTPLRKRTRRGGEDDNHHHPHPKPKVVKEKVVDTSGHDNQPCYVTVDNLETIKQQIKYDPKKLKDMVKEFQTKYEDIQARFYSRWAKQSGSDVEEEEEDETSFSMYGPTQAEYEILISQEVVATKTLLKKLSHMDIFPNQQQMRAISNARRWINQRFKFDPATKTVQYLRDSNVVIPDYLDIPYIVIATHLHFDCLAPLLTYNHVRRNWYISKKTVDYIIAQCEFCNQ</sequence>
<evidence type="ECO:0000256" key="1">
    <source>
        <dbReference type="SAM" id="MobiDB-lite"/>
    </source>
</evidence>
<accession>A0A9P8T8C4</accession>
<evidence type="ECO:0000313" key="3">
    <source>
        <dbReference type="Proteomes" id="UP000769157"/>
    </source>
</evidence>
<keyword evidence="3" id="KW-1185">Reference proteome</keyword>
<reference evidence="2" key="1">
    <citation type="journal article" date="2021" name="Open Biol.">
        <title>Shared evolutionary footprints suggest mitochondrial oxidative damage underlies multiple complex I losses in fungi.</title>
        <authorList>
            <person name="Schikora-Tamarit M.A."/>
            <person name="Marcet-Houben M."/>
            <person name="Nosek J."/>
            <person name="Gabaldon T."/>
        </authorList>
    </citation>
    <scope>NUCLEOTIDE SEQUENCE</scope>
    <source>
        <strain evidence="2">CBS6075</strain>
    </source>
</reference>
<dbReference type="EMBL" id="JAEUBE010000137">
    <property type="protein sequence ID" value="KAH3669379.1"/>
    <property type="molecule type" value="Genomic_DNA"/>
</dbReference>
<gene>
    <name evidence="2" type="ORF">OGAPHI_001500</name>
</gene>
<comment type="caution">
    <text evidence="2">The sequence shown here is derived from an EMBL/GenBank/DDBJ whole genome shotgun (WGS) entry which is preliminary data.</text>
</comment>
<proteinExistence type="predicted"/>
<dbReference type="Proteomes" id="UP000769157">
    <property type="component" value="Unassembled WGS sequence"/>
</dbReference>
<protein>
    <submittedName>
        <fullName evidence="2">Uncharacterized protein</fullName>
    </submittedName>
</protein>
<dbReference type="GeneID" id="70233468"/>
<reference evidence="2" key="2">
    <citation type="submission" date="2021-01" db="EMBL/GenBank/DDBJ databases">
        <authorList>
            <person name="Schikora-Tamarit M.A."/>
        </authorList>
    </citation>
    <scope>NUCLEOTIDE SEQUENCE</scope>
    <source>
        <strain evidence="2">CBS6075</strain>
    </source>
</reference>
<feature type="compositionally biased region" description="Basic and acidic residues" evidence="1">
    <location>
        <begin position="228"/>
        <end position="259"/>
    </location>
</feature>
<name>A0A9P8T8C4_9ASCO</name>
<organism evidence="2 3">
    <name type="scientific">Ogataea philodendri</name>
    <dbReference type="NCBI Taxonomy" id="1378263"/>
    <lineage>
        <taxon>Eukaryota</taxon>
        <taxon>Fungi</taxon>
        <taxon>Dikarya</taxon>
        <taxon>Ascomycota</taxon>
        <taxon>Saccharomycotina</taxon>
        <taxon>Pichiomycetes</taxon>
        <taxon>Pichiales</taxon>
        <taxon>Pichiaceae</taxon>
        <taxon>Ogataea</taxon>
    </lineage>
</organism>
<dbReference type="OrthoDB" id="3984991at2759"/>
<evidence type="ECO:0000313" key="2">
    <source>
        <dbReference type="EMBL" id="KAH3669379.1"/>
    </source>
</evidence>
<feature type="region of interest" description="Disordered" evidence="1">
    <location>
        <begin position="222"/>
        <end position="271"/>
    </location>
</feature>
<dbReference type="RefSeq" id="XP_046063642.1">
    <property type="nucleotide sequence ID" value="XM_046202269.1"/>
</dbReference>